<accession>A0A084JIC2</accession>
<sequence>MANLSKIDSRCEKCKHKDSCNNKRMVAYKLDEMPKINMKSATIPNNQPLTQPLSIKHTPITVKMGEYGTIHTSLEEVVENLNRKLYKGFNYV</sequence>
<protein>
    <submittedName>
        <fullName evidence="1">Uncharacterized protein</fullName>
    </submittedName>
</protein>
<evidence type="ECO:0000313" key="1">
    <source>
        <dbReference type="EMBL" id="KEZ88706.1"/>
    </source>
</evidence>
<organism evidence="1 2">
    <name type="scientific">Clostridium sulfidigenes</name>
    <dbReference type="NCBI Taxonomy" id="318464"/>
    <lineage>
        <taxon>Bacteria</taxon>
        <taxon>Bacillati</taxon>
        <taxon>Bacillota</taxon>
        <taxon>Clostridia</taxon>
        <taxon>Eubacteriales</taxon>
        <taxon>Clostridiaceae</taxon>
        <taxon>Clostridium</taxon>
    </lineage>
</organism>
<keyword evidence="2" id="KW-1185">Reference proteome</keyword>
<proteinExistence type="predicted"/>
<reference evidence="1 2" key="1">
    <citation type="submission" date="2014-07" db="EMBL/GenBank/DDBJ databases">
        <title>Draft genome of Clostridium sulfidigenes 113A isolated from sediments associated with methane hydrate from Krishna Godavari basin.</title>
        <authorList>
            <person name="Honkalas V.S."/>
            <person name="Dabir A.P."/>
            <person name="Arora P."/>
            <person name="Dhakephalkar P.K."/>
        </authorList>
    </citation>
    <scope>NUCLEOTIDE SEQUENCE [LARGE SCALE GENOMIC DNA]</scope>
    <source>
        <strain evidence="1 2">113A</strain>
    </source>
</reference>
<dbReference type="Proteomes" id="UP000028542">
    <property type="component" value="Unassembled WGS sequence"/>
</dbReference>
<name>A0A084JIC2_9CLOT</name>
<dbReference type="AlphaFoldDB" id="A0A084JIC2"/>
<dbReference type="eggNOG" id="ENOG50314UM">
    <property type="taxonomic scope" value="Bacteria"/>
</dbReference>
<dbReference type="EMBL" id="JPMD01000001">
    <property type="protein sequence ID" value="KEZ88706.1"/>
    <property type="molecule type" value="Genomic_DNA"/>
</dbReference>
<gene>
    <name evidence="1" type="ORF">IO99_00565</name>
</gene>
<comment type="caution">
    <text evidence="1">The sequence shown here is derived from an EMBL/GenBank/DDBJ whole genome shotgun (WGS) entry which is preliminary data.</text>
</comment>
<evidence type="ECO:0000313" key="2">
    <source>
        <dbReference type="Proteomes" id="UP000028542"/>
    </source>
</evidence>
<dbReference type="STRING" id="318464.IO99_00565"/>